<name>A0A915J264_ROMCU</name>
<feature type="compositionally biased region" description="Basic and acidic residues" evidence="1">
    <location>
        <begin position="168"/>
        <end position="188"/>
    </location>
</feature>
<evidence type="ECO:0000313" key="2">
    <source>
        <dbReference type="Proteomes" id="UP000887565"/>
    </source>
</evidence>
<dbReference type="Proteomes" id="UP000887565">
    <property type="component" value="Unplaced"/>
</dbReference>
<proteinExistence type="predicted"/>
<reference evidence="3" key="1">
    <citation type="submission" date="2022-11" db="UniProtKB">
        <authorList>
            <consortium name="WormBaseParasite"/>
        </authorList>
    </citation>
    <scope>IDENTIFICATION</scope>
</reference>
<protein>
    <submittedName>
        <fullName evidence="3">Uncharacterized protein</fullName>
    </submittedName>
</protein>
<sequence length="188" mass="19888">RAKSKSKKVVPYGAARYPAAKYDNQPCGTTRGRAAPPVTPINKILLDDEPSLWAVDAVGWALEQASGNAQPTPAVTGLPSMMTTGAQRLSGIAQQQPLAAAINSQTEVANSFGETLHALNDNVSIIEASLFPTATAPLTPKIGVLHEFHPWGGLVIDFPSKEPISSDNNKEDLRGDEMGVDTEDKGDT</sequence>
<feature type="region of interest" description="Disordered" evidence="1">
    <location>
        <begin position="159"/>
        <end position="188"/>
    </location>
</feature>
<evidence type="ECO:0000313" key="3">
    <source>
        <dbReference type="WBParaSite" id="nRc.2.0.1.t20490-RA"/>
    </source>
</evidence>
<evidence type="ECO:0000256" key="1">
    <source>
        <dbReference type="SAM" id="MobiDB-lite"/>
    </source>
</evidence>
<accession>A0A915J264</accession>
<dbReference type="WBParaSite" id="nRc.2.0.1.t20490-RA">
    <property type="protein sequence ID" value="nRc.2.0.1.t20490-RA"/>
    <property type="gene ID" value="nRc.2.0.1.g20490"/>
</dbReference>
<keyword evidence="2" id="KW-1185">Reference proteome</keyword>
<dbReference type="AlphaFoldDB" id="A0A915J264"/>
<organism evidence="2 3">
    <name type="scientific">Romanomermis culicivorax</name>
    <name type="common">Nematode worm</name>
    <dbReference type="NCBI Taxonomy" id="13658"/>
    <lineage>
        <taxon>Eukaryota</taxon>
        <taxon>Metazoa</taxon>
        <taxon>Ecdysozoa</taxon>
        <taxon>Nematoda</taxon>
        <taxon>Enoplea</taxon>
        <taxon>Dorylaimia</taxon>
        <taxon>Mermithida</taxon>
        <taxon>Mermithoidea</taxon>
        <taxon>Mermithidae</taxon>
        <taxon>Romanomermis</taxon>
    </lineage>
</organism>